<feature type="domain" description="Coenzyme Q-binding protein COQ10 START" evidence="1">
    <location>
        <begin position="13"/>
        <end position="133"/>
    </location>
</feature>
<organism evidence="2">
    <name type="scientific">Streptomyces sp. NBC_00093</name>
    <dbReference type="NCBI Taxonomy" id="2975649"/>
    <lineage>
        <taxon>Bacteria</taxon>
        <taxon>Bacillati</taxon>
        <taxon>Actinomycetota</taxon>
        <taxon>Actinomycetes</taxon>
        <taxon>Kitasatosporales</taxon>
        <taxon>Streptomycetaceae</taxon>
        <taxon>Streptomyces</taxon>
    </lineage>
</organism>
<protein>
    <submittedName>
        <fullName evidence="2">SRPBCC family protein</fullName>
    </submittedName>
</protein>
<accession>A0AAU2A4Q5</accession>
<evidence type="ECO:0000259" key="1">
    <source>
        <dbReference type="Pfam" id="PF03364"/>
    </source>
</evidence>
<dbReference type="SUPFAM" id="SSF55961">
    <property type="entry name" value="Bet v1-like"/>
    <property type="match status" value="1"/>
</dbReference>
<dbReference type="Gene3D" id="3.30.530.20">
    <property type="match status" value="1"/>
</dbReference>
<proteinExistence type="predicted"/>
<dbReference type="AlphaFoldDB" id="A0AAU2A4Q5"/>
<sequence length="158" mass="18056">MREVIVQVIAEERTARQAYELICDFRRYPELTDKVNEVVVHPPEADGSLRSDWSVIFRNGLMRWSERDRFVPETLTVEFDQIKGDFEVFQGSWVCEERSEGAVVTFRSDFDLGIPSLAEILDPVAESTLRDNILRILEGLMGRVTPMSPLDLAASRHG</sequence>
<name>A0AAU2A4Q5_9ACTN</name>
<dbReference type="EMBL" id="CP108222">
    <property type="protein sequence ID" value="WTT19694.1"/>
    <property type="molecule type" value="Genomic_DNA"/>
</dbReference>
<reference evidence="2" key="1">
    <citation type="submission" date="2022-10" db="EMBL/GenBank/DDBJ databases">
        <title>The complete genomes of actinobacterial strains from the NBC collection.</title>
        <authorList>
            <person name="Joergensen T.S."/>
            <person name="Alvarez Arevalo M."/>
            <person name="Sterndorff E.B."/>
            <person name="Faurdal D."/>
            <person name="Vuksanovic O."/>
            <person name="Mourched A.-S."/>
            <person name="Charusanti P."/>
            <person name="Shaw S."/>
            <person name="Blin K."/>
            <person name="Weber T."/>
        </authorList>
    </citation>
    <scope>NUCLEOTIDE SEQUENCE</scope>
    <source>
        <strain evidence="2">NBC_00093</strain>
    </source>
</reference>
<dbReference type="InterPro" id="IPR005031">
    <property type="entry name" value="COQ10_START"/>
</dbReference>
<dbReference type="Pfam" id="PF03364">
    <property type="entry name" value="Polyketide_cyc"/>
    <property type="match status" value="1"/>
</dbReference>
<gene>
    <name evidence="2" type="ORF">OHA22_31285</name>
</gene>
<evidence type="ECO:0000313" key="2">
    <source>
        <dbReference type="EMBL" id="WTT19694.1"/>
    </source>
</evidence>
<dbReference type="InterPro" id="IPR023393">
    <property type="entry name" value="START-like_dom_sf"/>
</dbReference>